<evidence type="ECO:0008006" key="2">
    <source>
        <dbReference type="Google" id="ProtNLM"/>
    </source>
</evidence>
<dbReference type="AlphaFoldDB" id="K1T167"/>
<accession>K1T167</accession>
<gene>
    <name evidence="1" type="ORF">OBE_12680</name>
</gene>
<dbReference type="EMBL" id="AJWZ01008743">
    <property type="protein sequence ID" value="EKC53261.1"/>
    <property type="molecule type" value="Genomic_DNA"/>
</dbReference>
<proteinExistence type="predicted"/>
<organism evidence="1">
    <name type="scientific">human gut metagenome</name>
    <dbReference type="NCBI Taxonomy" id="408170"/>
    <lineage>
        <taxon>unclassified sequences</taxon>
        <taxon>metagenomes</taxon>
        <taxon>organismal metagenomes</taxon>
    </lineage>
</organism>
<feature type="non-terminal residue" evidence="1">
    <location>
        <position position="168"/>
    </location>
</feature>
<comment type="caution">
    <text evidence="1">The sequence shown here is derived from an EMBL/GenBank/DDBJ whole genome shotgun (WGS) entry which is preliminary data.</text>
</comment>
<sequence length="168" mass="19253">VVTNPGARYDATVTAVIRIQTIRRAGDGFGFDLRSSYYQSRNVDLIEQLNVNYRHNGLDIFGIFRYLKNEYIMKNDIVHTLESDSLWKYQNLLDGTVVDKSLRGEIGANYSLNDKHSLGFRYTLTSRPNTKSDVFTSNDITANNQFYDHLENQEYSSTSGKPTHQLNV</sequence>
<protein>
    <recommendedName>
        <fullName evidence="2">TonB-dependent receptor</fullName>
    </recommendedName>
</protein>
<name>K1T167_9ZZZZ</name>
<feature type="non-terminal residue" evidence="1">
    <location>
        <position position="1"/>
    </location>
</feature>
<evidence type="ECO:0000313" key="1">
    <source>
        <dbReference type="EMBL" id="EKC53261.1"/>
    </source>
</evidence>
<reference evidence="1" key="1">
    <citation type="journal article" date="2013" name="Environ. Microbiol.">
        <title>Microbiota from the distal guts of lean and obese adolescents exhibit partial functional redundancy besides clear differences in community structure.</title>
        <authorList>
            <person name="Ferrer M."/>
            <person name="Ruiz A."/>
            <person name="Lanza F."/>
            <person name="Haange S.B."/>
            <person name="Oberbach A."/>
            <person name="Till H."/>
            <person name="Bargiela R."/>
            <person name="Campoy C."/>
            <person name="Segura M.T."/>
            <person name="Richter M."/>
            <person name="von Bergen M."/>
            <person name="Seifert J."/>
            <person name="Suarez A."/>
        </authorList>
    </citation>
    <scope>NUCLEOTIDE SEQUENCE</scope>
</reference>